<dbReference type="InterPro" id="IPR057169">
    <property type="entry name" value="DUF7847"/>
</dbReference>
<reference evidence="3" key="1">
    <citation type="journal article" date="2013" name="Extremophiles">
        <title>Proteinivorax tanatarense gen. nov., sp. nov., an anaerobic, haloalkaliphilic, proteolytic bacterium isolated from a decaying algal bloom, and proposal of Proteinivoraceae fam. nov.</title>
        <authorList>
            <person name="Kevbrin V."/>
            <person name="Boltyanskaya Y."/>
            <person name="Zhilina T."/>
            <person name="Kolganova T."/>
            <person name="Lavrentjeva E."/>
            <person name="Kuznetsov B."/>
        </authorList>
    </citation>
    <scope>NUCLEOTIDE SEQUENCE</scope>
    <source>
        <strain evidence="3">Z-910T</strain>
    </source>
</reference>
<reference evidence="3" key="2">
    <citation type="submission" date="2024-06" db="EMBL/GenBank/DDBJ databases">
        <authorList>
            <person name="Petrova K.O."/>
            <person name="Toshchakov S.V."/>
            <person name="Boltjanskaja Y.V."/>
            <person name="Kevbrin V."/>
        </authorList>
    </citation>
    <scope>NUCLEOTIDE SEQUENCE</scope>
    <source>
        <strain evidence="3">Z-910T</strain>
    </source>
</reference>
<dbReference type="PANTHER" id="PTHR40076:SF1">
    <property type="entry name" value="MEMBRANE PROTEIN"/>
    <property type="match status" value="1"/>
</dbReference>
<dbReference type="EMBL" id="CP158367">
    <property type="protein sequence ID" value="XBX75823.1"/>
    <property type="molecule type" value="Genomic_DNA"/>
</dbReference>
<sequence>MGDFSIKEAFSVGYRKTVENIGLLISAVLIIFLIELSLYIFLNESAILIQFLIGTMLTLGFINISLKIYNSNESDVKIAELFKVFNYLGVYIIASSVYLLSTFIGFVFLFVPGFVVFVKFFFYSYYIVDEGAGILESLSKSWKATNGCGFKLFAFIIILFFVNLGGALLLGIGLFFTIPLSMMTVIHVYNEISYKNIVE</sequence>
<evidence type="ECO:0000313" key="3">
    <source>
        <dbReference type="EMBL" id="XBX75823.1"/>
    </source>
</evidence>
<feature type="domain" description="DUF7847" evidence="2">
    <location>
        <begin position="95"/>
        <end position="179"/>
    </location>
</feature>
<feature type="transmembrane region" description="Helical" evidence="1">
    <location>
        <begin position="47"/>
        <end position="69"/>
    </location>
</feature>
<dbReference type="AlphaFoldDB" id="A0AAU7VPS5"/>
<feature type="transmembrane region" description="Helical" evidence="1">
    <location>
        <begin position="149"/>
        <end position="176"/>
    </location>
</feature>
<feature type="transmembrane region" description="Helical" evidence="1">
    <location>
        <begin position="106"/>
        <end position="128"/>
    </location>
</feature>
<organism evidence="3">
    <name type="scientific">Proteinivorax tanatarense</name>
    <dbReference type="NCBI Taxonomy" id="1260629"/>
    <lineage>
        <taxon>Bacteria</taxon>
        <taxon>Bacillati</taxon>
        <taxon>Bacillota</taxon>
        <taxon>Clostridia</taxon>
        <taxon>Eubacteriales</taxon>
        <taxon>Proteinivoracaceae</taxon>
        <taxon>Proteinivorax</taxon>
    </lineage>
</organism>
<proteinExistence type="predicted"/>
<name>A0AAU7VPS5_9FIRM</name>
<dbReference type="Pfam" id="PF25231">
    <property type="entry name" value="DUF7847"/>
    <property type="match status" value="1"/>
</dbReference>
<keyword evidence="1" id="KW-1133">Transmembrane helix</keyword>
<feature type="transmembrane region" description="Helical" evidence="1">
    <location>
        <begin position="21"/>
        <end position="41"/>
    </location>
</feature>
<accession>A0AAU7VPS5</accession>
<evidence type="ECO:0000256" key="1">
    <source>
        <dbReference type="SAM" id="Phobius"/>
    </source>
</evidence>
<evidence type="ECO:0000259" key="2">
    <source>
        <dbReference type="Pfam" id="PF25231"/>
    </source>
</evidence>
<dbReference type="RefSeq" id="WP_350344560.1">
    <property type="nucleotide sequence ID" value="NZ_CP158367.1"/>
</dbReference>
<dbReference type="InterPro" id="IPR010380">
    <property type="entry name" value="DUF975"/>
</dbReference>
<protein>
    <recommendedName>
        <fullName evidence="2">DUF7847 domain-containing protein</fullName>
    </recommendedName>
</protein>
<keyword evidence="1" id="KW-0812">Transmembrane</keyword>
<dbReference type="PANTHER" id="PTHR40076">
    <property type="entry name" value="MEMBRANE PROTEIN-RELATED"/>
    <property type="match status" value="1"/>
</dbReference>
<keyword evidence="1" id="KW-0472">Membrane</keyword>
<gene>
    <name evidence="3" type="ORF">PRVXT_000979</name>
</gene>